<keyword evidence="2 4" id="KW-0378">Hydrolase</keyword>
<evidence type="ECO:0000259" key="3">
    <source>
        <dbReference type="Pfam" id="PF12146"/>
    </source>
</evidence>
<dbReference type="PANTHER" id="PTHR22946">
    <property type="entry name" value="DIENELACTONE HYDROLASE DOMAIN-CONTAINING PROTEIN-RELATED"/>
    <property type="match status" value="1"/>
</dbReference>
<organism evidence="4 5">
    <name type="scientific">Gordonia hankookensis</name>
    <dbReference type="NCBI Taxonomy" id="589403"/>
    <lineage>
        <taxon>Bacteria</taxon>
        <taxon>Bacillati</taxon>
        <taxon>Actinomycetota</taxon>
        <taxon>Actinomycetes</taxon>
        <taxon>Mycobacteriales</taxon>
        <taxon>Gordoniaceae</taxon>
        <taxon>Gordonia</taxon>
    </lineage>
</organism>
<dbReference type="GO" id="GO:0016787">
    <property type="term" value="F:hydrolase activity"/>
    <property type="evidence" value="ECO:0007669"/>
    <property type="project" value="UniProtKB-KW"/>
</dbReference>
<feature type="domain" description="Serine aminopeptidase S33" evidence="3">
    <location>
        <begin position="58"/>
        <end position="298"/>
    </location>
</feature>
<protein>
    <submittedName>
        <fullName evidence="4">Alpha/beta hydrolase</fullName>
    </submittedName>
</protein>
<dbReference type="InterPro" id="IPR029058">
    <property type="entry name" value="AB_hydrolase_fold"/>
</dbReference>
<dbReference type="EMBL" id="JACWMS010000006">
    <property type="protein sequence ID" value="MBD1322396.1"/>
    <property type="molecule type" value="Genomic_DNA"/>
</dbReference>
<evidence type="ECO:0000256" key="1">
    <source>
        <dbReference type="ARBA" id="ARBA00008645"/>
    </source>
</evidence>
<keyword evidence="5" id="KW-1185">Reference proteome</keyword>
<dbReference type="Pfam" id="PF12146">
    <property type="entry name" value="Hydrolase_4"/>
    <property type="match status" value="1"/>
</dbReference>
<gene>
    <name evidence="4" type="ORF">IDF66_22690</name>
</gene>
<evidence type="ECO:0000313" key="4">
    <source>
        <dbReference type="EMBL" id="MBD1322396.1"/>
    </source>
</evidence>
<accession>A0ABR7WIJ8</accession>
<comment type="caution">
    <text evidence="4">The sequence shown here is derived from an EMBL/GenBank/DDBJ whole genome shotgun (WGS) entry which is preliminary data.</text>
</comment>
<dbReference type="Gene3D" id="3.40.50.1820">
    <property type="entry name" value="alpha/beta hydrolase"/>
    <property type="match status" value="1"/>
</dbReference>
<dbReference type="Proteomes" id="UP000602395">
    <property type="component" value="Unassembled WGS sequence"/>
</dbReference>
<proteinExistence type="inferred from homology"/>
<dbReference type="PANTHER" id="PTHR22946:SF9">
    <property type="entry name" value="POLYKETIDE TRANSFERASE AF380"/>
    <property type="match status" value="1"/>
</dbReference>
<evidence type="ECO:0000256" key="2">
    <source>
        <dbReference type="ARBA" id="ARBA00022801"/>
    </source>
</evidence>
<dbReference type="InterPro" id="IPR022742">
    <property type="entry name" value="Hydrolase_4"/>
</dbReference>
<comment type="similarity">
    <text evidence="1">Belongs to the AB hydrolase superfamily.</text>
</comment>
<sequence>MGPRYAIGLGVRSGDAVLSRSSSRDTVGVVSRRDVEFRSGGVGDLCRGWLYLPDAATPAPVIVMAHGLGAVKEMRLDAFAERFTDAGYACLVFDYRHFGASDGSPRQLLSIRRQLADWAAAIAHARSIPDVDGRRVVLWGTSFGGGHAMAAGARDGDVAAIIAQCPFTSGIASTLALHPISAIKVTARGVVDLAGAMIGRAPVTVGLAGEAGDAALMTAPDVIPGYLPLVPDGHPFSNRVAARVGLAIALHHPGRSLERITCPVLVCVCDDDTVAPPRPTVRYARRGPTTRLIRYPEGHFDIYVGDAFEEVVADQVDFLDRVVPLDAWDASSR</sequence>
<dbReference type="SUPFAM" id="SSF53474">
    <property type="entry name" value="alpha/beta-Hydrolases"/>
    <property type="match status" value="1"/>
</dbReference>
<reference evidence="4 5" key="1">
    <citation type="submission" date="2020-09" db="EMBL/GenBank/DDBJ databases">
        <title>Novel species in genus Gordonia.</title>
        <authorList>
            <person name="Zhang G."/>
        </authorList>
    </citation>
    <scope>NUCLEOTIDE SEQUENCE [LARGE SCALE GENOMIC DNA]</scope>
    <source>
        <strain evidence="4 5">ON-33</strain>
    </source>
</reference>
<evidence type="ECO:0000313" key="5">
    <source>
        <dbReference type="Proteomes" id="UP000602395"/>
    </source>
</evidence>
<dbReference type="InterPro" id="IPR050261">
    <property type="entry name" value="FrsA_esterase"/>
</dbReference>
<name>A0ABR7WIJ8_9ACTN</name>